<feature type="transmembrane region" description="Helical" evidence="2">
    <location>
        <begin position="147"/>
        <end position="166"/>
    </location>
</feature>
<sequence length="421" mass="44009">MNSTALSIYGFGHFGKSLLWMSSGLTFAFYLTEVAGLPPATMGWVLALSLLVNAASDWLIGKALGPYIVTISAASRWQFAGSGLASCCFILFAQTGTISPDFRTAYALIALILFRLGYSLYDVPQNSLLGLAAGDDADRSQIAATRYAAAGLATIAVTLCLSVWIVQTDIARREAIFGAMAIVFAAIACGSSLLVRAYFSRQEAPGNAGSRPPGGPSALDLRPLPTVLAFGAIAIYSTLMPVFTELKVYFAAFALPSETSKVAFLLCSAAGQVLAQPVWAWIGRRRTLASLFRLAALAVIGAGLFFGIASTGSVHWVLIAAFLFGATSSGLLMAIWSIMGNVASFDPDTALARFGLFTSCSKLAQAASVLLIGQILTISDYRDGTFWVMATAMTASVVLTGILCAALSLAVSKASPAMTSG</sequence>
<feature type="transmembrane region" description="Helical" evidence="2">
    <location>
        <begin position="175"/>
        <end position="199"/>
    </location>
</feature>
<feature type="transmembrane region" description="Helical" evidence="2">
    <location>
        <begin position="385"/>
        <end position="411"/>
    </location>
</feature>
<keyword evidence="2" id="KW-0812">Transmembrane</keyword>
<dbReference type="Pfam" id="PF13347">
    <property type="entry name" value="MFS_2"/>
    <property type="match status" value="1"/>
</dbReference>
<dbReference type="EMBL" id="WTZA01000002">
    <property type="protein sequence ID" value="MXO75922.1"/>
    <property type="molecule type" value="Genomic_DNA"/>
</dbReference>
<dbReference type="InterPro" id="IPR036259">
    <property type="entry name" value="MFS_trans_sf"/>
</dbReference>
<evidence type="ECO:0008006" key="5">
    <source>
        <dbReference type="Google" id="ProtNLM"/>
    </source>
</evidence>
<feature type="transmembrane region" description="Helical" evidence="2">
    <location>
        <begin position="227"/>
        <end position="250"/>
    </location>
</feature>
<keyword evidence="2" id="KW-1133">Transmembrane helix</keyword>
<keyword evidence="2" id="KW-0472">Membrane</keyword>
<feature type="transmembrane region" description="Helical" evidence="2">
    <location>
        <begin position="351"/>
        <end position="373"/>
    </location>
</feature>
<evidence type="ECO:0000313" key="3">
    <source>
        <dbReference type="EMBL" id="MXO75922.1"/>
    </source>
</evidence>
<dbReference type="Gene3D" id="1.20.1250.20">
    <property type="entry name" value="MFS general substrate transporter like domains"/>
    <property type="match status" value="2"/>
</dbReference>
<feature type="transmembrane region" description="Helical" evidence="2">
    <location>
        <begin position="43"/>
        <end position="61"/>
    </location>
</feature>
<evidence type="ECO:0000256" key="1">
    <source>
        <dbReference type="ARBA" id="ARBA00009617"/>
    </source>
</evidence>
<proteinExistence type="inferred from homology"/>
<dbReference type="GO" id="GO:0005886">
    <property type="term" value="C:plasma membrane"/>
    <property type="evidence" value="ECO:0007669"/>
    <property type="project" value="TreeGrafter"/>
</dbReference>
<feature type="transmembrane region" description="Helical" evidence="2">
    <location>
        <begin position="316"/>
        <end position="339"/>
    </location>
</feature>
<dbReference type="Proteomes" id="UP000439522">
    <property type="component" value="Unassembled WGS sequence"/>
</dbReference>
<comment type="caution">
    <text evidence="3">The sequence shown here is derived from an EMBL/GenBank/DDBJ whole genome shotgun (WGS) entry which is preliminary data.</text>
</comment>
<feature type="transmembrane region" description="Helical" evidence="2">
    <location>
        <begin position="288"/>
        <end position="309"/>
    </location>
</feature>
<accession>A0A6I4TF77</accession>
<organism evidence="3 4">
    <name type="scientific">Tsuneonella aeria</name>
    <dbReference type="NCBI Taxonomy" id="1837929"/>
    <lineage>
        <taxon>Bacteria</taxon>
        <taxon>Pseudomonadati</taxon>
        <taxon>Pseudomonadota</taxon>
        <taxon>Alphaproteobacteria</taxon>
        <taxon>Sphingomonadales</taxon>
        <taxon>Erythrobacteraceae</taxon>
        <taxon>Tsuneonella</taxon>
    </lineage>
</organism>
<evidence type="ECO:0000256" key="2">
    <source>
        <dbReference type="SAM" id="Phobius"/>
    </source>
</evidence>
<feature type="transmembrane region" description="Helical" evidence="2">
    <location>
        <begin position="6"/>
        <end position="31"/>
    </location>
</feature>
<dbReference type="PANTHER" id="PTHR11328">
    <property type="entry name" value="MAJOR FACILITATOR SUPERFAMILY DOMAIN-CONTAINING PROTEIN"/>
    <property type="match status" value="1"/>
</dbReference>
<dbReference type="SUPFAM" id="SSF103473">
    <property type="entry name" value="MFS general substrate transporter"/>
    <property type="match status" value="1"/>
</dbReference>
<dbReference type="PANTHER" id="PTHR11328:SF28">
    <property type="entry name" value="MAJOR FACILITATOR SUPERFAMILY DOMAIN-CONTAINING PROTEIN 12"/>
    <property type="match status" value="1"/>
</dbReference>
<feature type="transmembrane region" description="Helical" evidence="2">
    <location>
        <begin position="67"/>
        <end position="92"/>
    </location>
</feature>
<reference evidence="3 4" key="1">
    <citation type="submission" date="2019-12" db="EMBL/GenBank/DDBJ databases">
        <title>Genomic-based taxomic classification of the family Erythrobacteraceae.</title>
        <authorList>
            <person name="Xu L."/>
        </authorList>
    </citation>
    <scope>NUCLEOTIDE SEQUENCE [LARGE SCALE GENOMIC DNA]</scope>
    <source>
        <strain evidence="3 4">100921-2</strain>
    </source>
</reference>
<gene>
    <name evidence="3" type="ORF">GRI40_11920</name>
</gene>
<protein>
    <recommendedName>
        <fullName evidence="5">MFS transporter</fullName>
    </recommendedName>
</protein>
<name>A0A6I4TF77_9SPHN</name>
<keyword evidence="4" id="KW-1185">Reference proteome</keyword>
<dbReference type="RefSeq" id="WP_160611775.1">
    <property type="nucleotide sequence ID" value="NZ_WTZA01000002.1"/>
</dbReference>
<dbReference type="GO" id="GO:0008643">
    <property type="term" value="P:carbohydrate transport"/>
    <property type="evidence" value="ECO:0007669"/>
    <property type="project" value="InterPro"/>
</dbReference>
<comment type="similarity">
    <text evidence="1">Belongs to the sodium:galactoside symporter (TC 2.A.2) family.</text>
</comment>
<dbReference type="GO" id="GO:0015293">
    <property type="term" value="F:symporter activity"/>
    <property type="evidence" value="ECO:0007669"/>
    <property type="project" value="InterPro"/>
</dbReference>
<dbReference type="InterPro" id="IPR039672">
    <property type="entry name" value="MFS_2"/>
</dbReference>
<dbReference type="AlphaFoldDB" id="A0A6I4TF77"/>
<evidence type="ECO:0000313" key="4">
    <source>
        <dbReference type="Proteomes" id="UP000439522"/>
    </source>
</evidence>
<dbReference type="OrthoDB" id="6009269at2"/>